<evidence type="ECO:0000256" key="1">
    <source>
        <dbReference type="SAM" id="MobiDB-lite"/>
    </source>
</evidence>
<evidence type="ECO:0000313" key="2">
    <source>
        <dbReference type="Proteomes" id="UP000228380"/>
    </source>
</evidence>
<sequence>MDFQTFDTTSLIPSQVNQLLSNLNMLRGLEGPTKERMPRSAIDDSASPPPSTSPPSEPRSAIDDSASPPPSTSPPSEVTICPEGDDLEMWSSSILRWDLLLISPSSHVSTSSMSQNLSASLLLIVRRMSSGSRMDKGR</sequence>
<evidence type="ECO:0000313" key="3">
    <source>
        <dbReference type="RefSeq" id="XP_038982160.1"/>
    </source>
</evidence>
<dbReference type="GeneID" id="103697448"/>
<proteinExistence type="predicted"/>
<name>A0A8B9A687_PHODC</name>
<dbReference type="RefSeq" id="XP_038982160.1">
    <property type="nucleotide sequence ID" value="XM_039126232.1"/>
</dbReference>
<dbReference type="KEGG" id="pda:103697448"/>
<feature type="region of interest" description="Disordered" evidence="1">
    <location>
        <begin position="27"/>
        <end position="84"/>
    </location>
</feature>
<feature type="compositionally biased region" description="Basic and acidic residues" evidence="1">
    <location>
        <begin position="32"/>
        <end position="42"/>
    </location>
</feature>
<reference evidence="3" key="2">
    <citation type="submission" date="2025-08" db="UniProtKB">
        <authorList>
            <consortium name="RefSeq"/>
        </authorList>
    </citation>
    <scope>IDENTIFICATION</scope>
    <source>
        <tissue evidence="3">Young leaves</tissue>
    </source>
</reference>
<dbReference type="AlphaFoldDB" id="A0A8B9A687"/>
<keyword evidence="2" id="KW-1185">Reference proteome</keyword>
<reference evidence="2" key="1">
    <citation type="journal article" date="2019" name="Nat. Commun.">
        <title>Genome-wide association mapping of date palm fruit traits.</title>
        <authorList>
            <person name="Hazzouri K.M."/>
            <person name="Gros-Balthazard M."/>
            <person name="Flowers J.M."/>
            <person name="Copetti D."/>
            <person name="Lemansour A."/>
            <person name="Lebrun M."/>
            <person name="Masmoudi K."/>
            <person name="Ferrand S."/>
            <person name="Dhar M.I."/>
            <person name="Fresquez Z.A."/>
            <person name="Rosas U."/>
            <person name="Zhang J."/>
            <person name="Talag J."/>
            <person name="Lee S."/>
            <person name="Kudrna D."/>
            <person name="Powell R.F."/>
            <person name="Leitch I.J."/>
            <person name="Krueger R.R."/>
            <person name="Wing R.A."/>
            <person name="Amiri K.M.A."/>
            <person name="Purugganan M.D."/>
        </authorList>
    </citation>
    <scope>NUCLEOTIDE SEQUENCE [LARGE SCALE GENOMIC DNA]</scope>
    <source>
        <strain evidence="2">cv. Khalas</strain>
    </source>
</reference>
<dbReference type="Proteomes" id="UP000228380">
    <property type="component" value="Chromosome 4"/>
</dbReference>
<organism evidence="2 3">
    <name type="scientific">Phoenix dactylifera</name>
    <name type="common">Date palm</name>
    <dbReference type="NCBI Taxonomy" id="42345"/>
    <lineage>
        <taxon>Eukaryota</taxon>
        <taxon>Viridiplantae</taxon>
        <taxon>Streptophyta</taxon>
        <taxon>Embryophyta</taxon>
        <taxon>Tracheophyta</taxon>
        <taxon>Spermatophyta</taxon>
        <taxon>Magnoliopsida</taxon>
        <taxon>Liliopsida</taxon>
        <taxon>Arecaceae</taxon>
        <taxon>Coryphoideae</taxon>
        <taxon>Phoeniceae</taxon>
        <taxon>Phoenix</taxon>
    </lineage>
</organism>
<accession>A0A8B9A687</accession>
<feature type="compositionally biased region" description="Pro residues" evidence="1">
    <location>
        <begin position="47"/>
        <end position="57"/>
    </location>
</feature>
<protein>
    <submittedName>
        <fullName evidence="3">Uncharacterized protein LOC103697448</fullName>
    </submittedName>
</protein>
<gene>
    <name evidence="3" type="primary">LOC103697448</name>
</gene>